<protein>
    <recommendedName>
        <fullName evidence="3">beta-N-acetylhexosaminidase</fullName>
        <ecNumber evidence="3">3.2.1.52</ecNumber>
    </recommendedName>
</protein>
<name>A0A245ZUR7_9SPHN</name>
<dbReference type="InterPro" id="IPR019800">
    <property type="entry name" value="Glyco_hydro_3_AS"/>
</dbReference>
<evidence type="ECO:0000259" key="6">
    <source>
        <dbReference type="Pfam" id="PF00933"/>
    </source>
</evidence>
<comment type="catalytic activity">
    <reaction evidence="1">
        <text>Hydrolysis of terminal non-reducing N-acetyl-D-hexosamine residues in N-acetyl-beta-D-hexosaminides.</text>
        <dbReference type="EC" id="3.2.1.52"/>
    </reaction>
</comment>
<dbReference type="PROSITE" id="PS00775">
    <property type="entry name" value="GLYCOSYL_HYDROL_F3"/>
    <property type="match status" value="1"/>
</dbReference>
<evidence type="ECO:0000256" key="5">
    <source>
        <dbReference type="ARBA" id="ARBA00023295"/>
    </source>
</evidence>
<dbReference type="AlphaFoldDB" id="A0A245ZUR7"/>
<dbReference type="PANTHER" id="PTHR30480">
    <property type="entry name" value="BETA-HEXOSAMINIDASE-RELATED"/>
    <property type="match status" value="1"/>
</dbReference>
<evidence type="ECO:0000256" key="4">
    <source>
        <dbReference type="ARBA" id="ARBA00022801"/>
    </source>
</evidence>
<evidence type="ECO:0000256" key="3">
    <source>
        <dbReference type="ARBA" id="ARBA00012663"/>
    </source>
</evidence>
<accession>A0A245ZUR7</accession>
<dbReference type="InterPro" id="IPR036962">
    <property type="entry name" value="Glyco_hydro_3_N_sf"/>
</dbReference>
<dbReference type="InterPro" id="IPR017853">
    <property type="entry name" value="GH"/>
</dbReference>
<evidence type="ECO:0000256" key="1">
    <source>
        <dbReference type="ARBA" id="ARBA00001231"/>
    </source>
</evidence>
<dbReference type="Gene3D" id="3.20.20.300">
    <property type="entry name" value="Glycoside hydrolase, family 3, N-terminal domain"/>
    <property type="match status" value="1"/>
</dbReference>
<keyword evidence="8" id="KW-1185">Reference proteome</keyword>
<evidence type="ECO:0000256" key="2">
    <source>
        <dbReference type="ARBA" id="ARBA00005336"/>
    </source>
</evidence>
<feature type="domain" description="Glycoside hydrolase family 3 N-terminal" evidence="6">
    <location>
        <begin position="17"/>
        <end position="298"/>
    </location>
</feature>
<reference evidence="7 8" key="1">
    <citation type="submission" date="2017-03" db="EMBL/GenBank/DDBJ databases">
        <title>Genome sequence of Sphingomonas dokdonensis DSM 21029.</title>
        <authorList>
            <person name="Poehlein A."/>
            <person name="Wuebbeler J.H."/>
            <person name="Steinbuechel A."/>
            <person name="Daniel R."/>
        </authorList>
    </citation>
    <scope>NUCLEOTIDE SEQUENCE [LARGE SCALE GENOMIC DNA]</scope>
    <source>
        <strain evidence="7 8">DSM 21029</strain>
    </source>
</reference>
<organism evidence="7 8">
    <name type="scientific">Sphingomonas dokdonensis</name>
    <dbReference type="NCBI Taxonomy" id="344880"/>
    <lineage>
        <taxon>Bacteria</taxon>
        <taxon>Pseudomonadati</taxon>
        <taxon>Pseudomonadota</taxon>
        <taxon>Alphaproteobacteria</taxon>
        <taxon>Sphingomonadales</taxon>
        <taxon>Sphingomonadaceae</taxon>
        <taxon>Sphingomonas</taxon>
    </lineage>
</organism>
<dbReference type="GO" id="GO:0005975">
    <property type="term" value="P:carbohydrate metabolic process"/>
    <property type="evidence" value="ECO:0007669"/>
    <property type="project" value="InterPro"/>
</dbReference>
<dbReference type="SUPFAM" id="SSF51445">
    <property type="entry name" value="(Trans)glycosidases"/>
    <property type="match status" value="1"/>
</dbReference>
<dbReference type="PANTHER" id="PTHR30480:SF13">
    <property type="entry name" value="BETA-HEXOSAMINIDASE"/>
    <property type="match status" value="1"/>
</dbReference>
<evidence type="ECO:0000313" key="7">
    <source>
        <dbReference type="EMBL" id="OWK33485.1"/>
    </source>
</evidence>
<dbReference type="InterPro" id="IPR050226">
    <property type="entry name" value="NagZ_Beta-hexosaminidase"/>
</dbReference>
<comment type="caution">
    <text evidence="7">The sequence shown here is derived from an EMBL/GenBank/DDBJ whole genome shotgun (WGS) entry which is preliminary data.</text>
</comment>
<dbReference type="GO" id="GO:0009254">
    <property type="term" value="P:peptidoglycan turnover"/>
    <property type="evidence" value="ECO:0007669"/>
    <property type="project" value="TreeGrafter"/>
</dbReference>
<evidence type="ECO:0000313" key="8">
    <source>
        <dbReference type="Proteomes" id="UP000197290"/>
    </source>
</evidence>
<dbReference type="NCBIfam" id="NF003740">
    <property type="entry name" value="PRK05337.1"/>
    <property type="match status" value="1"/>
</dbReference>
<dbReference type="RefSeq" id="WP_088365737.1">
    <property type="nucleotide sequence ID" value="NZ_NBBI01000001.1"/>
</dbReference>
<dbReference type="EMBL" id="NBBI01000001">
    <property type="protein sequence ID" value="OWK33485.1"/>
    <property type="molecule type" value="Genomic_DNA"/>
</dbReference>
<dbReference type="EC" id="3.2.1.52" evidence="3"/>
<dbReference type="Pfam" id="PF00933">
    <property type="entry name" value="Glyco_hydro_3"/>
    <property type="match status" value="1"/>
</dbReference>
<dbReference type="InterPro" id="IPR001764">
    <property type="entry name" value="Glyco_hydro_3_N"/>
</dbReference>
<comment type="similarity">
    <text evidence="2">Belongs to the glycosyl hydrolase 3 family.</text>
</comment>
<dbReference type="GO" id="GO:0004563">
    <property type="term" value="F:beta-N-acetylhexosaminidase activity"/>
    <property type="evidence" value="ECO:0007669"/>
    <property type="project" value="UniProtKB-EC"/>
</dbReference>
<gene>
    <name evidence="7" type="primary">nagZ</name>
    <name evidence="7" type="ORF">SPDO_03640</name>
</gene>
<keyword evidence="5 7" id="KW-0326">Glycosidase</keyword>
<keyword evidence="4 7" id="KW-0378">Hydrolase</keyword>
<dbReference type="OrthoDB" id="9786661at2"/>
<sequence length="339" mass="36073">MKPVIFGLSGPTLTPEERAFFAEARPAGYILFKRNCMDRQQLRALTDSLRDLEGRSDVAILIDQEGGRVARMAPPEWPAFPAGPDFDRLYEIAPMSAIEAARANAVALGMMLAEVGITVDCHPILDVIHPDTTDAITIRAFGSEPMRVGALGRATLEGLAAAGIVGVVKHMPGHGRALVDSHHLLPTVTASAAELERDLAPFQALAHAAMGMTSHIVFEAWDRKRPATMSPIVIDEVIRNQIGFDGLLMSDDIDMKALSGTPADKAAGAIAAGCDVVLDCWARMPEMIAIAERLDEITPRARQRLNAAMGAVTAGAVTAQDADFAALIAKRDALLALAA</sequence>
<proteinExistence type="inferred from homology"/>
<dbReference type="Proteomes" id="UP000197290">
    <property type="component" value="Unassembled WGS sequence"/>
</dbReference>